<dbReference type="AlphaFoldDB" id="A0A9D4Q0M1"/>
<dbReference type="InterPro" id="IPR052201">
    <property type="entry name" value="LRR-containing_regulator"/>
</dbReference>
<protein>
    <recommendedName>
        <fullName evidence="4">Nlr family card domain protein</fullName>
    </recommendedName>
</protein>
<comment type="caution">
    <text evidence="2">The sequence shown here is derived from an EMBL/GenBank/DDBJ whole genome shotgun (WGS) entry which is preliminary data.</text>
</comment>
<keyword evidence="1" id="KW-0677">Repeat</keyword>
<accession>A0A9D4Q0M1</accession>
<evidence type="ECO:0000313" key="3">
    <source>
        <dbReference type="Proteomes" id="UP000821837"/>
    </source>
</evidence>
<keyword evidence="3" id="KW-1185">Reference proteome</keyword>
<sequence>MGHKIRFGTEWLDSVELKRRFPGLSVDVPCSAKGVAGEDGGTISTSTCHIFDHLSRWNYVLWPVGLQLRELRGPGRLSLVRVVYRGRGGRMQQARSRHARILVHVLLVQHSCVESLHLDDALIEGSGLGEYRECVVSTLRQSASLRTLILGSLFCEYRSIREELFGAVATMTNLRKLVVFGSAAAPSVVLDAVCTLLEDTTCLATLTIPRLVYDDASGTRLVAALRRNKTVENLYLHGSIVHSYMQNGISRFSLFMANSAQLTSVSVEGVETDPASTFQDIKCIVAPFRMRSNLQKLRLTGFLLSAKCACLFAALVSAKKGCLKSLDIDGCRWRPKPRLERPRDVGATDVEQLGQPVIAHQRCQWIQAFDYTTRVQLSFFALDIEGLEPEDLRPLLNTAVTVESLKTVSLSGVPLDKLKAVCGVIRETGMGGRVRIEDAYFVNSSAIADLQEFPEALSTVAIRSFTERTPRAFELVVRLACFWYRVSALNLRLAQSILSDVPTFRALCNYLSTANSLRALSLTGCGDPDLGRTVRSAGRPYSVLLEMIFKNSAIRALRLNGFHLGEDNLRSFVAGVVASKSLCELSFASWDPAENDMFVRQLASKFHGNKTITYFSLLASADGVENEWFVIENVIGRNMGHLTCAAHYVVGVDCSPRCDAALKVVSGTNALMKRVEELMKDDETMGNFRSTSRVRYLDDALIESSGLGECREYIVPTLQEGASLRTLILGSLFCEYSSEEIVARGSPNLHHQDTSEISFPPWDPTENDDLLELLVDEFREDKSVTKLRARESRKGAPDSELWIVVKDVISHNTGYLTCAAHFLLCEDPSPRSEAACKSLCRAPALKDTMKELRSEVH</sequence>
<evidence type="ECO:0000313" key="2">
    <source>
        <dbReference type="EMBL" id="KAH7962327.1"/>
    </source>
</evidence>
<dbReference type="PANTHER" id="PTHR24111:SF0">
    <property type="entry name" value="LEUCINE-RICH REPEAT-CONTAINING PROTEIN"/>
    <property type="match status" value="1"/>
</dbReference>
<evidence type="ECO:0008006" key="4">
    <source>
        <dbReference type="Google" id="ProtNLM"/>
    </source>
</evidence>
<reference evidence="2" key="2">
    <citation type="submission" date="2021-09" db="EMBL/GenBank/DDBJ databases">
        <authorList>
            <person name="Jia N."/>
            <person name="Wang J."/>
            <person name="Shi W."/>
            <person name="Du L."/>
            <person name="Sun Y."/>
            <person name="Zhan W."/>
            <person name="Jiang J."/>
            <person name="Wang Q."/>
            <person name="Zhang B."/>
            <person name="Ji P."/>
            <person name="Sakyi L.B."/>
            <person name="Cui X."/>
            <person name="Yuan T."/>
            <person name="Jiang B."/>
            <person name="Yang W."/>
            <person name="Lam T.T.-Y."/>
            <person name="Chang Q."/>
            <person name="Ding S."/>
            <person name="Wang X."/>
            <person name="Zhu J."/>
            <person name="Ruan X."/>
            <person name="Zhao L."/>
            <person name="Wei J."/>
            <person name="Que T."/>
            <person name="Du C."/>
            <person name="Cheng J."/>
            <person name="Dai P."/>
            <person name="Han X."/>
            <person name="Huang E."/>
            <person name="Gao Y."/>
            <person name="Liu J."/>
            <person name="Shao H."/>
            <person name="Ye R."/>
            <person name="Li L."/>
            <person name="Wei W."/>
            <person name="Wang X."/>
            <person name="Wang C."/>
            <person name="Huo Q."/>
            <person name="Li W."/>
            <person name="Guo W."/>
            <person name="Chen H."/>
            <person name="Chen S."/>
            <person name="Zhou L."/>
            <person name="Zhou L."/>
            <person name="Ni X."/>
            <person name="Tian J."/>
            <person name="Zhou Y."/>
            <person name="Sheng Y."/>
            <person name="Liu T."/>
            <person name="Pan Y."/>
            <person name="Xia L."/>
            <person name="Li J."/>
            <person name="Zhao F."/>
            <person name="Cao W."/>
        </authorList>
    </citation>
    <scope>NUCLEOTIDE SEQUENCE</scope>
    <source>
        <strain evidence="2">Rsan-2018</strain>
        <tissue evidence="2">Larvae</tissue>
    </source>
</reference>
<dbReference type="VEuPathDB" id="VectorBase:RSAN_040491"/>
<organism evidence="2 3">
    <name type="scientific">Rhipicephalus sanguineus</name>
    <name type="common">Brown dog tick</name>
    <name type="synonym">Ixodes sanguineus</name>
    <dbReference type="NCBI Taxonomy" id="34632"/>
    <lineage>
        <taxon>Eukaryota</taxon>
        <taxon>Metazoa</taxon>
        <taxon>Ecdysozoa</taxon>
        <taxon>Arthropoda</taxon>
        <taxon>Chelicerata</taxon>
        <taxon>Arachnida</taxon>
        <taxon>Acari</taxon>
        <taxon>Parasitiformes</taxon>
        <taxon>Ixodida</taxon>
        <taxon>Ixodoidea</taxon>
        <taxon>Ixodidae</taxon>
        <taxon>Rhipicephalinae</taxon>
        <taxon>Rhipicephalus</taxon>
        <taxon>Rhipicephalus</taxon>
    </lineage>
</organism>
<gene>
    <name evidence="2" type="ORF">HPB52_015494</name>
</gene>
<dbReference type="InterPro" id="IPR032675">
    <property type="entry name" value="LRR_dom_sf"/>
</dbReference>
<evidence type="ECO:0000256" key="1">
    <source>
        <dbReference type="ARBA" id="ARBA00022737"/>
    </source>
</evidence>
<dbReference type="Gene3D" id="3.80.10.10">
    <property type="entry name" value="Ribonuclease Inhibitor"/>
    <property type="match status" value="2"/>
</dbReference>
<dbReference type="VEuPathDB" id="VectorBase:RSAN_049994"/>
<reference evidence="2" key="1">
    <citation type="journal article" date="2020" name="Cell">
        <title>Large-Scale Comparative Analyses of Tick Genomes Elucidate Their Genetic Diversity and Vector Capacities.</title>
        <authorList>
            <consortium name="Tick Genome and Microbiome Consortium (TIGMIC)"/>
            <person name="Jia N."/>
            <person name="Wang J."/>
            <person name="Shi W."/>
            <person name="Du L."/>
            <person name="Sun Y."/>
            <person name="Zhan W."/>
            <person name="Jiang J.F."/>
            <person name="Wang Q."/>
            <person name="Zhang B."/>
            <person name="Ji P."/>
            <person name="Bell-Sakyi L."/>
            <person name="Cui X.M."/>
            <person name="Yuan T.T."/>
            <person name="Jiang B.G."/>
            <person name="Yang W.F."/>
            <person name="Lam T.T."/>
            <person name="Chang Q.C."/>
            <person name="Ding S.J."/>
            <person name="Wang X.J."/>
            <person name="Zhu J.G."/>
            <person name="Ruan X.D."/>
            <person name="Zhao L."/>
            <person name="Wei J.T."/>
            <person name="Ye R.Z."/>
            <person name="Que T.C."/>
            <person name="Du C.H."/>
            <person name="Zhou Y.H."/>
            <person name="Cheng J.X."/>
            <person name="Dai P.F."/>
            <person name="Guo W.B."/>
            <person name="Han X.H."/>
            <person name="Huang E.J."/>
            <person name="Li L.F."/>
            <person name="Wei W."/>
            <person name="Gao Y.C."/>
            <person name="Liu J.Z."/>
            <person name="Shao H.Z."/>
            <person name="Wang X."/>
            <person name="Wang C.C."/>
            <person name="Yang T.C."/>
            <person name="Huo Q.B."/>
            <person name="Li W."/>
            <person name="Chen H.Y."/>
            <person name="Chen S.E."/>
            <person name="Zhou L.G."/>
            <person name="Ni X.B."/>
            <person name="Tian J.H."/>
            <person name="Sheng Y."/>
            <person name="Liu T."/>
            <person name="Pan Y.S."/>
            <person name="Xia L.Y."/>
            <person name="Li J."/>
            <person name="Zhao F."/>
            <person name="Cao W.C."/>
        </authorList>
    </citation>
    <scope>NUCLEOTIDE SEQUENCE</scope>
    <source>
        <strain evidence="2">Rsan-2018</strain>
    </source>
</reference>
<dbReference type="SUPFAM" id="SSF52047">
    <property type="entry name" value="RNI-like"/>
    <property type="match status" value="1"/>
</dbReference>
<dbReference type="Proteomes" id="UP000821837">
    <property type="component" value="Chromosome 3"/>
</dbReference>
<name>A0A9D4Q0M1_RHISA</name>
<dbReference type="EMBL" id="JABSTV010001249">
    <property type="protein sequence ID" value="KAH7962327.1"/>
    <property type="molecule type" value="Genomic_DNA"/>
</dbReference>
<proteinExistence type="predicted"/>
<dbReference type="PANTHER" id="PTHR24111">
    <property type="entry name" value="LEUCINE-RICH REPEAT-CONTAINING PROTEIN 34"/>
    <property type="match status" value="1"/>
</dbReference>